<dbReference type="Gene3D" id="1.10.601.10">
    <property type="entry name" value="RNA Polymerase Primary Sigma Factor"/>
    <property type="match status" value="1"/>
</dbReference>
<dbReference type="EMBL" id="BAABEY010000033">
    <property type="protein sequence ID" value="GAA4445216.1"/>
    <property type="molecule type" value="Genomic_DNA"/>
</dbReference>
<keyword evidence="1" id="KW-0805">Transcription regulation</keyword>
<protein>
    <submittedName>
        <fullName evidence="8">RNA polymerase sigma factor RpoD/SigA</fullName>
    </submittedName>
</protein>
<dbReference type="InterPro" id="IPR013324">
    <property type="entry name" value="RNA_pol_sigma_r3/r4-like"/>
</dbReference>
<evidence type="ECO:0000259" key="7">
    <source>
        <dbReference type="Pfam" id="PF04545"/>
    </source>
</evidence>
<reference evidence="9" key="1">
    <citation type="journal article" date="2019" name="Int. J. Syst. Evol. Microbiol.">
        <title>The Global Catalogue of Microorganisms (GCM) 10K type strain sequencing project: providing services to taxonomists for standard genome sequencing and annotation.</title>
        <authorList>
            <consortium name="The Broad Institute Genomics Platform"/>
            <consortium name="The Broad Institute Genome Sequencing Center for Infectious Disease"/>
            <person name="Wu L."/>
            <person name="Ma J."/>
        </authorList>
    </citation>
    <scope>NUCLEOTIDE SEQUENCE [LARGE SCALE GENOMIC DNA]</scope>
    <source>
        <strain evidence="9">JCM 31920</strain>
    </source>
</reference>
<dbReference type="Pfam" id="PF04539">
    <property type="entry name" value="Sigma70_r3"/>
    <property type="match status" value="1"/>
</dbReference>
<dbReference type="InterPro" id="IPR007627">
    <property type="entry name" value="RNA_pol_sigma70_r2"/>
</dbReference>
<feature type="domain" description="RNA polymerase sigma-70 region 3" evidence="5">
    <location>
        <begin position="107"/>
        <end position="180"/>
    </location>
</feature>
<comment type="caution">
    <text evidence="8">The sequence shown here is derived from an EMBL/GenBank/DDBJ whole genome shotgun (WGS) entry which is preliminary data.</text>
</comment>
<accession>A0ABP8M8B8</accession>
<feature type="domain" description="RNA polymerase sigma-70 region 4" evidence="7">
    <location>
        <begin position="196"/>
        <end position="247"/>
    </location>
</feature>
<evidence type="ECO:0000313" key="8">
    <source>
        <dbReference type="EMBL" id="GAA4445216.1"/>
    </source>
</evidence>
<dbReference type="InterPro" id="IPR050239">
    <property type="entry name" value="Sigma-70_RNA_pol_init_factors"/>
</dbReference>
<dbReference type="CDD" id="cd06171">
    <property type="entry name" value="Sigma70_r4"/>
    <property type="match status" value="1"/>
</dbReference>
<sequence>MEMVTPDREAGLARRIHQRDQIAPKKLTKANLRFVVPVAKKYQNCGMTLGDLINEGNLGLIKAAKKFDQMRGFKFISCAVWWIRQSIIQSLTDHSRMVRLPINKVNELNKIQKAISVLEQQFECDPTDEELAGITGITSAMVSQNQRYVAWHRSLDTPSTDDLGTTLLDVLPDPGGETPDFSMLQQSLATELLRMLSKLNFREKDVVVYFFGLDGQEPLTLEALSERLSITQERVRQIKEKAIRRLRLLQDSESLKIYL</sequence>
<proteinExistence type="predicted"/>
<keyword evidence="2" id="KW-0731">Sigma factor</keyword>
<organism evidence="8 9">
    <name type="scientific">Ravibacter arvi</name>
    <dbReference type="NCBI Taxonomy" id="2051041"/>
    <lineage>
        <taxon>Bacteria</taxon>
        <taxon>Pseudomonadati</taxon>
        <taxon>Bacteroidota</taxon>
        <taxon>Cytophagia</taxon>
        <taxon>Cytophagales</taxon>
        <taxon>Spirosomataceae</taxon>
        <taxon>Ravibacter</taxon>
    </lineage>
</organism>
<dbReference type="SUPFAM" id="SSF88946">
    <property type="entry name" value="Sigma2 domain of RNA polymerase sigma factors"/>
    <property type="match status" value="1"/>
</dbReference>
<evidence type="ECO:0000259" key="6">
    <source>
        <dbReference type="Pfam" id="PF04542"/>
    </source>
</evidence>
<dbReference type="Pfam" id="PF04542">
    <property type="entry name" value="Sigma70_r2"/>
    <property type="match status" value="1"/>
</dbReference>
<evidence type="ECO:0000256" key="4">
    <source>
        <dbReference type="ARBA" id="ARBA00023163"/>
    </source>
</evidence>
<dbReference type="Proteomes" id="UP001501508">
    <property type="component" value="Unassembled WGS sequence"/>
</dbReference>
<dbReference type="InterPro" id="IPR014284">
    <property type="entry name" value="RNA_pol_sigma-70_dom"/>
</dbReference>
<dbReference type="InterPro" id="IPR013325">
    <property type="entry name" value="RNA_pol_sigma_r2"/>
</dbReference>
<name>A0ABP8M8B8_9BACT</name>
<dbReference type="Pfam" id="PF04545">
    <property type="entry name" value="Sigma70_r4"/>
    <property type="match status" value="1"/>
</dbReference>
<dbReference type="PANTHER" id="PTHR30603">
    <property type="entry name" value="RNA POLYMERASE SIGMA FACTOR RPO"/>
    <property type="match status" value="1"/>
</dbReference>
<evidence type="ECO:0000313" key="9">
    <source>
        <dbReference type="Proteomes" id="UP001501508"/>
    </source>
</evidence>
<feature type="domain" description="RNA polymerase sigma-70 region 2" evidence="6">
    <location>
        <begin position="29"/>
        <end position="96"/>
    </location>
</feature>
<evidence type="ECO:0000256" key="2">
    <source>
        <dbReference type="ARBA" id="ARBA00023082"/>
    </source>
</evidence>
<dbReference type="InterPro" id="IPR007624">
    <property type="entry name" value="RNA_pol_sigma70_r3"/>
</dbReference>
<evidence type="ECO:0000256" key="3">
    <source>
        <dbReference type="ARBA" id="ARBA00023125"/>
    </source>
</evidence>
<keyword evidence="3" id="KW-0238">DNA-binding</keyword>
<dbReference type="InterPro" id="IPR000943">
    <property type="entry name" value="RNA_pol_sigma70"/>
</dbReference>
<keyword evidence="4" id="KW-0804">Transcription</keyword>
<evidence type="ECO:0000256" key="1">
    <source>
        <dbReference type="ARBA" id="ARBA00023015"/>
    </source>
</evidence>
<dbReference type="InterPro" id="IPR007630">
    <property type="entry name" value="RNA_pol_sigma70_r4"/>
</dbReference>
<dbReference type="Gene3D" id="1.10.10.10">
    <property type="entry name" value="Winged helix-like DNA-binding domain superfamily/Winged helix DNA-binding domain"/>
    <property type="match status" value="2"/>
</dbReference>
<dbReference type="InterPro" id="IPR036388">
    <property type="entry name" value="WH-like_DNA-bd_sf"/>
</dbReference>
<dbReference type="NCBIfam" id="TIGR02937">
    <property type="entry name" value="sigma70-ECF"/>
    <property type="match status" value="1"/>
</dbReference>
<dbReference type="PANTHER" id="PTHR30603:SF47">
    <property type="entry name" value="RNA POLYMERASE SIGMA FACTOR SIGD, CHLOROPLASTIC"/>
    <property type="match status" value="1"/>
</dbReference>
<evidence type="ECO:0000259" key="5">
    <source>
        <dbReference type="Pfam" id="PF04539"/>
    </source>
</evidence>
<dbReference type="PIRSF" id="PIRSF000770">
    <property type="entry name" value="RNA_pol_sigma-SigE/K"/>
    <property type="match status" value="1"/>
</dbReference>
<dbReference type="SUPFAM" id="SSF88659">
    <property type="entry name" value="Sigma3 and sigma4 domains of RNA polymerase sigma factors"/>
    <property type="match status" value="2"/>
</dbReference>
<dbReference type="PRINTS" id="PR00046">
    <property type="entry name" value="SIGMA70FCT"/>
</dbReference>
<keyword evidence="9" id="KW-1185">Reference proteome</keyword>
<gene>
    <name evidence="8" type="ORF">GCM10023091_36530</name>
</gene>